<dbReference type="SUPFAM" id="SSF109604">
    <property type="entry name" value="HD-domain/PDEase-like"/>
    <property type="match status" value="1"/>
</dbReference>
<dbReference type="Gene3D" id="1.10.3210.50">
    <property type="match status" value="1"/>
</dbReference>
<dbReference type="EMBL" id="CABQ01000091">
    <property type="protein sequence ID" value="CBI07469.1"/>
    <property type="molecule type" value="Genomic_DNA"/>
</dbReference>
<dbReference type="AlphaFoldDB" id="E6QJQ2"/>
<organism evidence="2">
    <name type="scientific">mine drainage metagenome</name>
    <dbReference type="NCBI Taxonomy" id="410659"/>
    <lineage>
        <taxon>unclassified sequences</taxon>
        <taxon>metagenomes</taxon>
        <taxon>ecological metagenomes</taxon>
    </lineage>
</organism>
<keyword evidence="2" id="KW-0378">Hydrolase</keyword>
<sequence>MKVTSDWKIAVMDFIRREALPVDKYGHQPRLATLAESLADCPELSRRCDPDVLFAAAWMHDLGVFTDHRPTDPMQLAAWDHVPYTVARSRELLSAWGFPAEKLELVAETIRTHEARYEPTIPESIVLRDADILEQLGVIGLLRAFVKVGRDTRYARFSDVVPVVEKARQTLPGQLRLARSRALAAGRIEVMCKFLGELEREAAGNLH</sequence>
<dbReference type="Pfam" id="PF01966">
    <property type="entry name" value="HD"/>
    <property type="match status" value="1"/>
</dbReference>
<reference evidence="2" key="1">
    <citation type="submission" date="2009-10" db="EMBL/GenBank/DDBJ databases">
        <title>Diversity of trophic interactions inside an arsenic-rich microbial ecosystem.</title>
        <authorList>
            <person name="Bertin P.N."/>
            <person name="Heinrich-Salmeron A."/>
            <person name="Pelletier E."/>
            <person name="Goulhen-Chollet F."/>
            <person name="Arsene-Ploetze F."/>
            <person name="Gallien S."/>
            <person name="Calteau A."/>
            <person name="Vallenet D."/>
            <person name="Casiot C."/>
            <person name="Chane-Woon-Ming B."/>
            <person name="Giloteaux L."/>
            <person name="Barakat M."/>
            <person name="Bonnefoy V."/>
            <person name="Bruneel O."/>
            <person name="Chandler M."/>
            <person name="Cleiss J."/>
            <person name="Duran R."/>
            <person name="Elbaz-Poulichet F."/>
            <person name="Fonknechten N."/>
            <person name="Lauga B."/>
            <person name="Mornico D."/>
            <person name="Ortet P."/>
            <person name="Schaeffer C."/>
            <person name="Siguier P."/>
            <person name="Alexander Thil Smith A."/>
            <person name="Van Dorsselaer A."/>
            <person name="Weissenbach J."/>
            <person name="Medigue C."/>
            <person name="Le Paslier D."/>
        </authorList>
    </citation>
    <scope>NUCLEOTIDE SEQUENCE</scope>
</reference>
<evidence type="ECO:0000259" key="1">
    <source>
        <dbReference type="Pfam" id="PF01966"/>
    </source>
</evidence>
<accession>E6QJQ2</accession>
<feature type="domain" description="HD" evidence="1">
    <location>
        <begin position="26"/>
        <end position="134"/>
    </location>
</feature>
<dbReference type="InterPro" id="IPR006674">
    <property type="entry name" value="HD_domain"/>
</dbReference>
<gene>
    <name evidence="2" type="ORF">CARN6_0805</name>
</gene>
<dbReference type="GO" id="GO:0016787">
    <property type="term" value="F:hydrolase activity"/>
    <property type="evidence" value="ECO:0007669"/>
    <property type="project" value="UniProtKB-KW"/>
</dbReference>
<comment type="caution">
    <text evidence="2">The sequence shown here is derived from an EMBL/GenBank/DDBJ whole genome shotgun (WGS) entry which is preliminary data.</text>
</comment>
<name>E6QJQ2_9ZZZZ</name>
<proteinExistence type="predicted"/>
<evidence type="ECO:0000313" key="2">
    <source>
        <dbReference type="EMBL" id="CBI07469.1"/>
    </source>
</evidence>
<dbReference type="InterPro" id="IPR003607">
    <property type="entry name" value="HD/PDEase_dom"/>
</dbReference>
<dbReference type="CDD" id="cd00077">
    <property type="entry name" value="HDc"/>
    <property type="match status" value="1"/>
</dbReference>
<protein>
    <submittedName>
        <fullName evidence="2">HD superfamily hydrolase</fullName>
    </submittedName>
</protein>